<keyword evidence="2" id="KW-1185">Reference proteome</keyword>
<name>A0A6M2BNK2_9GAMM</name>
<organism evidence="1 2">
    <name type="scientific">Solimonas terrae</name>
    <dbReference type="NCBI Taxonomy" id="1396819"/>
    <lineage>
        <taxon>Bacteria</taxon>
        <taxon>Pseudomonadati</taxon>
        <taxon>Pseudomonadota</taxon>
        <taxon>Gammaproteobacteria</taxon>
        <taxon>Nevskiales</taxon>
        <taxon>Nevskiaceae</taxon>
        <taxon>Solimonas</taxon>
    </lineage>
</organism>
<gene>
    <name evidence="1" type="ORF">G7Y85_05375</name>
</gene>
<proteinExistence type="predicted"/>
<evidence type="ECO:0000313" key="2">
    <source>
        <dbReference type="Proteomes" id="UP000472676"/>
    </source>
</evidence>
<evidence type="ECO:0000313" key="1">
    <source>
        <dbReference type="EMBL" id="NGY04186.1"/>
    </source>
</evidence>
<dbReference type="RefSeq" id="WP_166252923.1">
    <property type="nucleotide sequence ID" value="NZ_JAAMOW010000002.1"/>
</dbReference>
<comment type="caution">
    <text evidence="1">The sequence shown here is derived from an EMBL/GenBank/DDBJ whole genome shotgun (WGS) entry which is preliminary data.</text>
</comment>
<reference evidence="1 2" key="1">
    <citation type="journal article" date="2014" name="Int. J. Syst. Evol. Microbiol.">
        <title>Solimonas terrae sp. nov., isolated from soil.</title>
        <authorList>
            <person name="Kim S.J."/>
            <person name="Moon J.Y."/>
            <person name="Weon H.Y."/>
            <person name="Ahn J.H."/>
            <person name="Chen W.M."/>
            <person name="Kwon S.W."/>
        </authorList>
    </citation>
    <scope>NUCLEOTIDE SEQUENCE [LARGE SCALE GENOMIC DNA]</scope>
    <source>
        <strain evidence="1 2">KIS83-12</strain>
    </source>
</reference>
<protein>
    <submittedName>
        <fullName evidence="1">Uncharacterized protein</fullName>
    </submittedName>
</protein>
<dbReference type="AlphaFoldDB" id="A0A6M2BNK2"/>
<accession>A0A6M2BNK2</accession>
<sequence>MTIEHSGAARERRLPALSLMAGACLALSLQGCIQRDHPDSGSGDTGGGGDGGTTPGVCANLPAALTQYKGGDALGEELTLSLDPATLAYTITVDASVQRAAASTRSGTLAQVDGCTYTSGESGAVFTLSANGVVEGGVQTPAGDSFTPLLAFRDTYNNADAPTAFNDVALIFNAVGVQTEAGVTSSYAGSGRLRNAGTVQFCTDATTGGFTVYSSSCADTAKGYISYNATHDAFDFYTTDPAGSAVTTGGTLSGSVILGEAGTTIVPLQLVRNSATSFGMRILTLQDTLPSGTADGSYAVVDSAGSNADASWSGDAFTRAGSAATLAYDTPVPGVVEASGALSGHLIYAGGVYGFVPAADGAAFEVGVAN</sequence>
<dbReference type="Proteomes" id="UP000472676">
    <property type="component" value="Unassembled WGS sequence"/>
</dbReference>
<dbReference type="EMBL" id="JAAMOW010000002">
    <property type="protein sequence ID" value="NGY04186.1"/>
    <property type="molecule type" value="Genomic_DNA"/>
</dbReference>